<reference evidence="4 5" key="1">
    <citation type="submission" date="2018-09" db="EMBL/GenBank/DDBJ databases">
        <title>Arachidicoccus sp. nov., a bacterium isolated from soil.</title>
        <authorList>
            <person name="Weon H.-Y."/>
            <person name="Kwon S.-W."/>
            <person name="Lee S.A."/>
        </authorList>
    </citation>
    <scope>NUCLEOTIDE SEQUENCE [LARGE SCALE GENOMIC DNA]</scope>
    <source>
        <strain evidence="4 5">KIS59-12</strain>
    </source>
</reference>
<organism evidence="4 5">
    <name type="scientific">Arachidicoccus soli</name>
    <dbReference type="NCBI Taxonomy" id="2341117"/>
    <lineage>
        <taxon>Bacteria</taxon>
        <taxon>Pseudomonadati</taxon>
        <taxon>Bacteroidota</taxon>
        <taxon>Chitinophagia</taxon>
        <taxon>Chitinophagales</taxon>
        <taxon>Chitinophagaceae</taxon>
        <taxon>Arachidicoccus</taxon>
    </lineage>
</organism>
<name>A0A386HSC2_9BACT</name>
<dbReference type="Proteomes" id="UP000266118">
    <property type="component" value="Chromosome"/>
</dbReference>
<evidence type="ECO:0000256" key="3">
    <source>
        <dbReference type="RuleBase" id="RU000363"/>
    </source>
</evidence>
<proteinExistence type="inferred from homology"/>
<dbReference type="InterPro" id="IPR020904">
    <property type="entry name" value="Sc_DH/Rdtase_CS"/>
</dbReference>
<dbReference type="GO" id="GO:0016491">
    <property type="term" value="F:oxidoreductase activity"/>
    <property type="evidence" value="ECO:0007669"/>
    <property type="project" value="UniProtKB-KW"/>
</dbReference>
<accession>A0A386HSC2</accession>
<dbReference type="PRINTS" id="PR00081">
    <property type="entry name" value="GDHRDH"/>
</dbReference>
<dbReference type="RefSeq" id="WP_119989967.1">
    <property type="nucleotide sequence ID" value="NZ_CP032489.1"/>
</dbReference>
<dbReference type="OrthoDB" id="9775296at2"/>
<dbReference type="Gene3D" id="3.40.50.720">
    <property type="entry name" value="NAD(P)-binding Rossmann-like Domain"/>
    <property type="match status" value="1"/>
</dbReference>
<dbReference type="PROSITE" id="PS00061">
    <property type="entry name" value="ADH_SHORT"/>
    <property type="match status" value="1"/>
</dbReference>
<dbReference type="Pfam" id="PF00106">
    <property type="entry name" value="adh_short"/>
    <property type="match status" value="1"/>
</dbReference>
<dbReference type="GO" id="GO:0016020">
    <property type="term" value="C:membrane"/>
    <property type="evidence" value="ECO:0007669"/>
    <property type="project" value="TreeGrafter"/>
</dbReference>
<dbReference type="AlphaFoldDB" id="A0A386HSC2"/>
<evidence type="ECO:0000313" key="4">
    <source>
        <dbReference type="EMBL" id="AYD48837.1"/>
    </source>
</evidence>
<evidence type="ECO:0000256" key="1">
    <source>
        <dbReference type="ARBA" id="ARBA00006484"/>
    </source>
</evidence>
<sequence length="235" mass="25722">MNIVITGATKGIGNAIVEIFVADKSAHHFFLCARNESELNKSKIFIEEKSSKHKVTTLVCDLEIKDQVQVFANLILATNEPVDILVNNAGLYFPGSCYNEEEGVLEKMLNVNLFSAYHLSRALLGPMIEKKQGHIFNICSIAALKAYGNGGSYSISKYALSGFTKNLREELKPFGIKVTGVYPGATMSDSWKGSGIEESRIMEANDIAKMIYAAAQLSPQAVVEDIILRPQLGDL</sequence>
<dbReference type="PANTHER" id="PTHR44196:SF1">
    <property type="entry name" value="DEHYDROGENASE_REDUCTASE SDR FAMILY MEMBER 7B"/>
    <property type="match status" value="1"/>
</dbReference>
<dbReference type="SUPFAM" id="SSF51735">
    <property type="entry name" value="NAD(P)-binding Rossmann-fold domains"/>
    <property type="match status" value="1"/>
</dbReference>
<keyword evidence="5" id="KW-1185">Reference proteome</keyword>
<dbReference type="PRINTS" id="PR00080">
    <property type="entry name" value="SDRFAMILY"/>
</dbReference>
<evidence type="ECO:0000313" key="5">
    <source>
        <dbReference type="Proteomes" id="UP000266118"/>
    </source>
</evidence>
<dbReference type="KEGG" id="ark:D6B99_15190"/>
<dbReference type="CDD" id="cd05233">
    <property type="entry name" value="SDR_c"/>
    <property type="match status" value="1"/>
</dbReference>
<protein>
    <submittedName>
        <fullName evidence="4">SDR family oxidoreductase</fullName>
    </submittedName>
</protein>
<comment type="similarity">
    <text evidence="1 3">Belongs to the short-chain dehydrogenases/reductases (SDR) family.</text>
</comment>
<evidence type="ECO:0000256" key="2">
    <source>
        <dbReference type="ARBA" id="ARBA00023002"/>
    </source>
</evidence>
<dbReference type="EMBL" id="CP032489">
    <property type="protein sequence ID" value="AYD48837.1"/>
    <property type="molecule type" value="Genomic_DNA"/>
</dbReference>
<gene>
    <name evidence="4" type="ORF">D6B99_15190</name>
</gene>
<keyword evidence="2" id="KW-0560">Oxidoreductase</keyword>
<dbReference type="InterPro" id="IPR002347">
    <property type="entry name" value="SDR_fam"/>
</dbReference>
<dbReference type="InterPro" id="IPR036291">
    <property type="entry name" value="NAD(P)-bd_dom_sf"/>
</dbReference>
<dbReference type="PANTHER" id="PTHR44196">
    <property type="entry name" value="DEHYDROGENASE/REDUCTASE SDR FAMILY MEMBER 7B"/>
    <property type="match status" value="1"/>
</dbReference>